<evidence type="ECO:0000313" key="4">
    <source>
        <dbReference type="Proteomes" id="UP000192639"/>
    </source>
</evidence>
<dbReference type="PANTHER" id="PTHR23074">
    <property type="entry name" value="AAA DOMAIN-CONTAINING"/>
    <property type="match status" value="1"/>
</dbReference>
<protein>
    <submittedName>
        <fullName evidence="3">VPS4</fullName>
    </submittedName>
</protein>
<keyword evidence="1" id="KW-0812">Transmembrane</keyword>
<organism evidence="3 4">
    <name type="scientific">Enterospora canceri</name>
    <dbReference type="NCBI Taxonomy" id="1081671"/>
    <lineage>
        <taxon>Eukaryota</taxon>
        <taxon>Fungi</taxon>
        <taxon>Fungi incertae sedis</taxon>
        <taxon>Microsporidia</taxon>
        <taxon>Enterocytozoonidae</taxon>
        <taxon>Enterospora</taxon>
    </lineage>
</organism>
<reference evidence="3 4" key="1">
    <citation type="journal article" date="2017" name="Environ. Microbiol.">
        <title>Decay of the glycolytic pathway and adaptation to intranuclear parasitism within Enterocytozoonidae microsporidia.</title>
        <authorList>
            <person name="Wiredu Boakye D."/>
            <person name="Jaroenlak P."/>
            <person name="Prachumwat A."/>
            <person name="Williams T.A."/>
            <person name="Bateman K.S."/>
            <person name="Itsathitphaisarn O."/>
            <person name="Sritunyalucksana K."/>
            <person name="Paszkiewicz K.H."/>
            <person name="Moore K.A."/>
            <person name="Stentiford G.D."/>
            <person name="Williams B.A."/>
        </authorList>
    </citation>
    <scope>NUCLEOTIDE SEQUENCE [LARGE SCALE GENOMIC DNA]</scope>
    <source>
        <strain evidence="3 4">GB1</strain>
    </source>
</reference>
<dbReference type="InterPro" id="IPR003593">
    <property type="entry name" value="AAA+_ATPase"/>
</dbReference>
<gene>
    <name evidence="3" type="primary">VPS4</name>
    <name evidence="3" type="ORF">ECANGB1_715</name>
</gene>
<proteinExistence type="predicted"/>
<dbReference type="Pfam" id="PF00004">
    <property type="entry name" value="AAA"/>
    <property type="match status" value="1"/>
</dbReference>
<dbReference type="Proteomes" id="UP000192639">
    <property type="component" value="Unassembled WGS sequence"/>
</dbReference>
<dbReference type="EMBL" id="LWDP01000020">
    <property type="protein sequence ID" value="ORD94457.1"/>
    <property type="molecule type" value="Genomic_DNA"/>
</dbReference>
<evidence type="ECO:0000256" key="1">
    <source>
        <dbReference type="SAM" id="Phobius"/>
    </source>
</evidence>
<dbReference type="AlphaFoldDB" id="A0A1Y1S8F0"/>
<dbReference type="InterPro" id="IPR027417">
    <property type="entry name" value="P-loop_NTPase"/>
</dbReference>
<feature type="transmembrane region" description="Helical" evidence="1">
    <location>
        <begin position="34"/>
        <end position="55"/>
    </location>
</feature>
<dbReference type="PANTHER" id="PTHR23074:SF83">
    <property type="entry name" value="VACUOLAR PROTEIN SORTING-ASSOCIATED PROTEIN 4A"/>
    <property type="match status" value="1"/>
</dbReference>
<comment type="caution">
    <text evidence="3">The sequence shown here is derived from an EMBL/GenBank/DDBJ whole genome shotgun (WGS) entry which is preliminary data.</text>
</comment>
<dbReference type="SMART" id="SM00382">
    <property type="entry name" value="AAA"/>
    <property type="match status" value="1"/>
</dbReference>
<dbReference type="Gene3D" id="3.40.50.300">
    <property type="entry name" value="P-loop containing nucleotide triphosphate hydrolases"/>
    <property type="match status" value="1"/>
</dbReference>
<keyword evidence="4" id="KW-1185">Reference proteome</keyword>
<evidence type="ECO:0000259" key="2">
    <source>
        <dbReference type="SMART" id="SM00382"/>
    </source>
</evidence>
<accession>A0A1Y1S8F0</accession>
<evidence type="ECO:0000313" key="3">
    <source>
        <dbReference type="EMBL" id="ORD94457.1"/>
    </source>
</evidence>
<keyword evidence="1" id="KW-0472">Membrane</keyword>
<feature type="domain" description="AAA+ ATPase" evidence="2">
    <location>
        <begin position="132"/>
        <end position="311"/>
    </location>
</feature>
<dbReference type="CDD" id="cd19481">
    <property type="entry name" value="RecA-like_protease"/>
    <property type="match status" value="1"/>
</dbReference>
<dbReference type="OrthoDB" id="39734at2759"/>
<dbReference type="VEuPathDB" id="MicrosporidiaDB:ECANGB1_715"/>
<keyword evidence="1" id="KW-1133">Transmembrane helix</keyword>
<dbReference type="GO" id="GO:0016887">
    <property type="term" value="F:ATP hydrolysis activity"/>
    <property type="evidence" value="ECO:0007669"/>
    <property type="project" value="InterPro"/>
</dbReference>
<name>A0A1Y1S8F0_9MICR</name>
<dbReference type="InterPro" id="IPR003959">
    <property type="entry name" value="ATPase_AAA_core"/>
</dbReference>
<dbReference type="SUPFAM" id="SSF52540">
    <property type="entry name" value="P-loop containing nucleoside triphosphate hydrolases"/>
    <property type="match status" value="1"/>
</dbReference>
<dbReference type="InterPro" id="IPR050304">
    <property type="entry name" value="MT-severing_AAA_ATPase"/>
</dbReference>
<sequence length="389" mass="45234">MAEVDLVQNDKTVEEIKTPKSKWSKSTVMNFKRYTLIIVVIVAVSFGVFLELHLYSNLKKWYYNKYDAQYGGGTDAPATDEKKFVAMEGKEFKEMIYFGYMDEIISQVKFFASVIYRIMNDKENLQKQMTAESMGTFLLGPPGTGKTLYVKKFCYELECELKKIRKFKENGFDMSKYVLGQVTDEEKRLCDNADGVVRLYVIKPSDIKDKWVGNSEKNVKRLFGHLRSDLKPHHVNIAFFDEGEALFGSRKNMRKEDTTGAGIMQEFLTQISAISEDFQASFIFAATNMKEMIDPAIFRRFSNKIYFKNPDSIIRKKYIEHFIKKYNASDADITRLTQVTHNRSFSFIESLLTKFKNYDADGNFLKFNTAGAEQYIRGVEDMEKEEFRR</sequence>
<dbReference type="GO" id="GO:0005524">
    <property type="term" value="F:ATP binding"/>
    <property type="evidence" value="ECO:0007669"/>
    <property type="project" value="InterPro"/>
</dbReference>